<dbReference type="Pfam" id="PF04134">
    <property type="entry name" value="DCC1-like"/>
    <property type="match status" value="1"/>
</dbReference>
<keyword evidence="2" id="KW-1185">Reference proteome</keyword>
<accession>A0ABV6K9X2</accession>
<dbReference type="InterPro" id="IPR007263">
    <property type="entry name" value="DCC1-like"/>
</dbReference>
<dbReference type="PANTHER" id="PTHR33639:SF2">
    <property type="entry name" value="DUF393 DOMAIN-CONTAINING PROTEIN"/>
    <property type="match status" value="1"/>
</dbReference>
<sequence>MGQIILFDGVCHFCQGSVQFILKRDSTCTFSFASLQGNTGKELIKQYNIGEDLNSLVLIDEDLYYVKSDAVLRICSKLRMPWKLLSVVRIVPRPIRDLIYDLVANNRYKWFGKKEICTIPSAEMRKRFLD</sequence>
<organism evidence="1 2">
    <name type="scientific">Halalkalibacter kiskunsagensis</name>
    <dbReference type="NCBI Taxonomy" id="1548599"/>
    <lineage>
        <taxon>Bacteria</taxon>
        <taxon>Bacillati</taxon>
        <taxon>Bacillota</taxon>
        <taxon>Bacilli</taxon>
        <taxon>Bacillales</taxon>
        <taxon>Bacillaceae</taxon>
        <taxon>Halalkalibacter</taxon>
    </lineage>
</organism>
<dbReference type="Proteomes" id="UP001589838">
    <property type="component" value="Unassembled WGS sequence"/>
</dbReference>
<name>A0ABV6K9X2_9BACI</name>
<dbReference type="EMBL" id="JBHLUX010000017">
    <property type="protein sequence ID" value="MFC0470107.1"/>
    <property type="molecule type" value="Genomic_DNA"/>
</dbReference>
<reference evidence="1 2" key="1">
    <citation type="submission" date="2024-09" db="EMBL/GenBank/DDBJ databases">
        <authorList>
            <person name="Sun Q."/>
            <person name="Mori K."/>
        </authorList>
    </citation>
    <scope>NUCLEOTIDE SEQUENCE [LARGE SCALE GENOMIC DNA]</scope>
    <source>
        <strain evidence="1 2">NCAIM B.02610</strain>
    </source>
</reference>
<dbReference type="InterPro" id="IPR052927">
    <property type="entry name" value="DCC_oxidoreductase"/>
</dbReference>
<gene>
    <name evidence="1" type="ORF">ACFFHM_06115</name>
</gene>
<evidence type="ECO:0000313" key="2">
    <source>
        <dbReference type="Proteomes" id="UP001589838"/>
    </source>
</evidence>
<protein>
    <submittedName>
        <fullName evidence="1">Thiol-disulfide oxidoreductase DCC family protein</fullName>
    </submittedName>
</protein>
<evidence type="ECO:0000313" key="1">
    <source>
        <dbReference type="EMBL" id="MFC0470107.1"/>
    </source>
</evidence>
<dbReference type="PANTHER" id="PTHR33639">
    <property type="entry name" value="THIOL-DISULFIDE OXIDOREDUCTASE DCC"/>
    <property type="match status" value="1"/>
</dbReference>
<proteinExistence type="predicted"/>
<comment type="caution">
    <text evidence="1">The sequence shown here is derived from an EMBL/GenBank/DDBJ whole genome shotgun (WGS) entry which is preliminary data.</text>
</comment>
<dbReference type="RefSeq" id="WP_335961378.1">
    <property type="nucleotide sequence ID" value="NZ_JAXBLX010000016.1"/>
</dbReference>